<name>K0S2E2_THAOC</name>
<evidence type="ECO:0000256" key="1">
    <source>
        <dbReference type="SAM" id="MobiDB-lite"/>
    </source>
</evidence>
<comment type="caution">
    <text evidence="2">The sequence shown here is derived from an EMBL/GenBank/DDBJ whole genome shotgun (WGS) entry which is preliminary data.</text>
</comment>
<accession>K0S2E2</accession>
<protein>
    <submittedName>
        <fullName evidence="2">Uncharacterized protein</fullName>
    </submittedName>
</protein>
<reference evidence="2 3" key="1">
    <citation type="journal article" date="2012" name="Genome Biol.">
        <title>Genome and low-iron response of an oceanic diatom adapted to chronic iron limitation.</title>
        <authorList>
            <person name="Lommer M."/>
            <person name="Specht M."/>
            <person name="Roy A.S."/>
            <person name="Kraemer L."/>
            <person name="Andreson R."/>
            <person name="Gutowska M.A."/>
            <person name="Wolf J."/>
            <person name="Bergner S.V."/>
            <person name="Schilhabel M.B."/>
            <person name="Klostermeier U.C."/>
            <person name="Beiko R.G."/>
            <person name="Rosenstiel P."/>
            <person name="Hippler M."/>
            <person name="Laroche J."/>
        </authorList>
    </citation>
    <scope>NUCLEOTIDE SEQUENCE [LARGE SCALE GENOMIC DNA]</scope>
    <source>
        <strain evidence="2 3">CCMP1005</strain>
    </source>
</reference>
<organism evidence="2 3">
    <name type="scientific">Thalassiosira oceanica</name>
    <name type="common">Marine diatom</name>
    <dbReference type="NCBI Taxonomy" id="159749"/>
    <lineage>
        <taxon>Eukaryota</taxon>
        <taxon>Sar</taxon>
        <taxon>Stramenopiles</taxon>
        <taxon>Ochrophyta</taxon>
        <taxon>Bacillariophyta</taxon>
        <taxon>Coscinodiscophyceae</taxon>
        <taxon>Thalassiosirophycidae</taxon>
        <taxon>Thalassiosirales</taxon>
        <taxon>Thalassiosiraceae</taxon>
        <taxon>Thalassiosira</taxon>
    </lineage>
</organism>
<dbReference type="AlphaFoldDB" id="K0S2E2"/>
<sequence length="180" mass="19640">MASVTDSEYPRRGRTNLRLPTTASLYQARALAKLDDYGTPAFQARTLATDYGTPAFQARTLATRLRRPFQARKLVTSTAIDATTAPCSGPSEALRQSNNDNGTPGPVGSRQFNRVPGLAHNNQQQLLDEGPEPIGVETSDSPEFTFNACYVKRHRRFIGVCPPTFQPPHERAADPAGLVN</sequence>
<keyword evidence="3" id="KW-1185">Reference proteome</keyword>
<proteinExistence type="predicted"/>
<dbReference type="Proteomes" id="UP000266841">
    <property type="component" value="Unassembled WGS sequence"/>
</dbReference>
<feature type="region of interest" description="Disordered" evidence="1">
    <location>
        <begin position="84"/>
        <end position="112"/>
    </location>
</feature>
<evidence type="ECO:0000313" key="3">
    <source>
        <dbReference type="Proteomes" id="UP000266841"/>
    </source>
</evidence>
<dbReference type="EMBL" id="AGNL01021408">
    <property type="protein sequence ID" value="EJK60188.1"/>
    <property type="molecule type" value="Genomic_DNA"/>
</dbReference>
<gene>
    <name evidence="2" type="ORF">THAOC_19508</name>
</gene>
<evidence type="ECO:0000313" key="2">
    <source>
        <dbReference type="EMBL" id="EJK60188.1"/>
    </source>
</evidence>